<reference evidence="7 8" key="1">
    <citation type="submission" date="2021-01" db="EMBL/GenBank/DDBJ databases">
        <title>Genomic Encyclopedia of Type Strains, Phase IV (KMG-IV): sequencing the most valuable type-strain genomes for metagenomic binning, comparative biology and taxonomic classification.</title>
        <authorList>
            <person name="Goeker M."/>
        </authorList>
    </citation>
    <scope>NUCLEOTIDE SEQUENCE [LARGE SCALE GENOMIC DNA]</scope>
    <source>
        <strain evidence="7 8">DSM 105453</strain>
    </source>
</reference>
<evidence type="ECO:0000313" key="7">
    <source>
        <dbReference type="EMBL" id="MBM7717523.1"/>
    </source>
</evidence>
<evidence type="ECO:0000256" key="4">
    <source>
        <dbReference type="ARBA" id="ARBA00022679"/>
    </source>
</evidence>
<keyword evidence="3" id="KW-0328">Glycosyltransferase</keyword>
<evidence type="ECO:0000259" key="5">
    <source>
        <dbReference type="Pfam" id="PF04101"/>
    </source>
</evidence>
<evidence type="ECO:0000256" key="1">
    <source>
        <dbReference type="ARBA" id="ARBA00004370"/>
    </source>
</evidence>
<comment type="similarity">
    <text evidence="2">Belongs to the glycosyltransferase 28 family.</text>
</comment>
<dbReference type="Gene3D" id="3.40.50.2000">
    <property type="entry name" value="Glycogen Phosphorylase B"/>
    <property type="match status" value="1"/>
</dbReference>
<keyword evidence="4 7" id="KW-0808">Transferase</keyword>
<dbReference type="InterPro" id="IPR009695">
    <property type="entry name" value="Diacylglyc_glucosyltr_N"/>
</dbReference>
<dbReference type="Pfam" id="PF06925">
    <property type="entry name" value="MGDG_synth"/>
    <property type="match status" value="1"/>
</dbReference>
<comment type="subcellular location">
    <subcellularLocation>
        <location evidence="1">Membrane</location>
    </subcellularLocation>
</comment>
<evidence type="ECO:0000256" key="3">
    <source>
        <dbReference type="ARBA" id="ARBA00022676"/>
    </source>
</evidence>
<keyword evidence="8" id="KW-1185">Reference proteome</keyword>
<dbReference type="GO" id="GO:0016740">
    <property type="term" value="F:transferase activity"/>
    <property type="evidence" value="ECO:0007669"/>
    <property type="project" value="UniProtKB-KW"/>
</dbReference>
<protein>
    <submittedName>
        <fullName evidence="7">UDP-N-acetylglucosamine:LPS N-acetylglucosamine transferase</fullName>
    </submittedName>
</protein>
<dbReference type="InterPro" id="IPR050519">
    <property type="entry name" value="Glycosyltransf_28_UgtP"/>
</dbReference>
<feature type="domain" description="Diacylglycerol glucosyltransferase N-terminal" evidence="6">
    <location>
        <begin position="32"/>
        <end position="198"/>
    </location>
</feature>
<dbReference type="EMBL" id="JAFBFH010000052">
    <property type="protein sequence ID" value="MBM7717523.1"/>
    <property type="molecule type" value="Genomic_DNA"/>
</dbReference>
<dbReference type="InterPro" id="IPR007235">
    <property type="entry name" value="Glyco_trans_28_C"/>
</dbReference>
<comment type="caution">
    <text evidence="7">The sequence shown here is derived from an EMBL/GenBank/DDBJ whole genome shotgun (WGS) entry which is preliminary data.</text>
</comment>
<feature type="domain" description="Glycosyl transferase family 28 C-terminal" evidence="5">
    <location>
        <begin position="216"/>
        <end position="307"/>
    </location>
</feature>
<dbReference type="RefSeq" id="WP_077113496.1">
    <property type="nucleotide sequence ID" value="NZ_JAFBFH010000052.1"/>
</dbReference>
<dbReference type="PANTHER" id="PTHR43025">
    <property type="entry name" value="MONOGALACTOSYLDIACYLGLYCEROL SYNTHASE"/>
    <property type="match status" value="1"/>
</dbReference>
<dbReference type="Proteomes" id="UP000823485">
    <property type="component" value="Unassembled WGS sequence"/>
</dbReference>
<sequence length="387" mass="45182">MEIQGGKKEYDKGCISLFRILFLPLLNIPSGHHHVADVMKRQLETCETEIQCEKVDLLSFSYGKLENLVSSAYLYWIHRFPNLYSSLYKFAAVKERKAEHRFFAYELFFLAKMKQLIDEAKPDAIICTHAFPSYLLSRLKQMRIWDGLAINVYTDYFVNSLWGMKWIDYHFAPSVHVKNHLARMGIKESQIYITGIPIDPVFQTQRENRDKKEKLTVLVSGGNMGAGSIRRFIFMLQPSGNIQYKVLCGTNEKLFQYVKQHNDPYIEPLTYITSKEEMNRLYEEADAIITKPGGVTISECIAKDLPIFVYDALPGQEEQNLRFLKEECLVQELSNWDRGINPEKEMLRVLKSDIKDHQSKKEQYKQQIELTDPHSFIIHHLKKLKRA</sequence>
<accession>A0ABS2RF74</accession>
<gene>
    <name evidence="7" type="ORF">JOC94_004552</name>
</gene>
<dbReference type="Pfam" id="PF04101">
    <property type="entry name" value="Glyco_tran_28_C"/>
    <property type="match status" value="1"/>
</dbReference>
<name>A0ABS2RF74_9BACI</name>
<organism evidence="7 8">
    <name type="scientific">Siminovitchia thermophila</name>
    <dbReference type="NCBI Taxonomy" id="1245522"/>
    <lineage>
        <taxon>Bacteria</taxon>
        <taxon>Bacillati</taxon>
        <taxon>Bacillota</taxon>
        <taxon>Bacilli</taxon>
        <taxon>Bacillales</taxon>
        <taxon>Bacillaceae</taxon>
        <taxon>Siminovitchia</taxon>
    </lineage>
</organism>
<dbReference type="PANTHER" id="PTHR43025:SF3">
    <property type="entry name" value="MONOGALACTOSYLDIACYLGLYCEROL SYNTHASE 1, CHLOROPLASTIC"/>
    <property type="match status" value="1"/>
</dbReference>
<evidence type="ECO:0000256" key="2">
    <source>
        <dbReference type="ARBA" id="ARBA00006962"/>
    </source>
</evidence>
<evidence type="ECO:0000313" key="8">
    <source>
        <dbReference type="Proteomes" id="UP000823485"/>
    </source>
</evidence>
<evidence type="ECO:0000259" key="6">
    <source>
        <dbReference type="Pfam" id="PF06925"/>
    </source>
</evidence>
<proteinExistence type="inferred from homology"/>
<dbReference type="SUPFAM" id="SSF53756">
    <property type="entry name" value="UDP-Glycosyltransferase/glycogen phosphorylase"/>
    <property type="match status" value="1"/>
</dbReference>